<gene>
    <name evidence="1" type="ORF">S03H2_55559</name>
</gene>
<feature type="non-terminal residue" evidence="1">
    <location>
        <position position="254"/>
    </location>
</feature>
<name>X1KGS5_9ZZZZ</name>
<dbReference type="AlphaFoldDB" id="X1KGS5"/>
<accession>X1KGS5</accession>
<organism evidence="1">
    <name type="scientific">marine sediment metagenome</name>
    <dbReference type="NCBI Taxonomy" id="412755"/>
    <lineage>
        <taxon>unclassified sequences</taxon>
        <taxon>metagenomes</taxon>
        <taxon>ecological metagenomes</taxon>
    </lineage>
</organism>
<feature type="non-terminal residue" evidence="1">
    <location>
        <position position="1"/>
    </location>
</feature>
<evidence type="ECO:0000313" key="1">
    <source>
        <dbReference type="EMBL" id="GAH81263.1"/>
    </source>
</evidence>
<sequence>GEAEVARDTVKLQLEALMKREQAQISLADAIEDEEGEVKKAYDNWIKAEKELGTFQIERRKILDDYYKTLKDLKKAEDEIFDARVKRRMTEVQWHNRVIEFARIEMALLRQTAEREGKWTEENAKEYIKAQKTAFEAFTKLLDLRLQASLTVGLKEEQAIEAQQIEFEKWYPLLRDFARDYYRMTQDIEQYDEKLAEQIRESMGTIGIAFEEVIVLGKQKYLEIAGELDKVSKAYQEYNMAMLEFDISVGRKRR</sequence>
<proteinExistence type="predicted"/>
<protein>
    <submittedName>
        <fullName evidence="1">Uncharacterized protein</fullName>
    </submittedName>
</protein>
<dbReference type="EMBL" id="BARU01035498">
    <property type="protein sequence ID" value="GAH81263.1"/>
    <property type="molecule type" value="Genomic_DNA"/>
</dbReference>
<reference evidence="1" key="1">
    <citation type="journal article" date="2014" name="Front. Microbiol.">
        <title>High frequency of phylogenetically diverse reductive dehalogenase-homologous genes in deep subseafloor sedimentary metagenomes.</title>
        <authorList>
            <person name="Kawai M."/>
            <person name="Futagami T."/>
            <person name="Toyoda A."/>
            <person name="Takaki Y."/>
            <person name="Nishi S."/>
            <person name="Hori S."/>
            <person name="Arai W."/>
            <person name="Tsubouchi T."/>
            <person name="Morono Y."/>
            <person name="Uchiyama I."/>
            <person name="Ito T."/>
            <person name="Fujiyama A."/>
            <person name="Inagaki F."/>
            <person name="Takami H."/>
        </authorList>
    </citation>
    <scope>NUCLEOTIDE SEQUENCE</scope>
    <source>
        <strain evidence="1">Expedition CK06-06</strain>
    </source>
</reference>
<comment type="caution">
    <text evidence="1">The sequence shown here is derived from an EMBL/GenBank/DDBJ whole genome shotgun (WGS) entry which is preliminary data.</text>
</comment>